<dbReference type="PANTHER" id="PTHR30627:SF1">
    <property type="entry name" value="PEPTIDOGLYCAN D,D-TRANSPEPTIDASE FTSI"/>
    <property type="match status" value="1"/>
</dbReference>
<dbReference type="SUPFAM" id="SSF56519">
    <property type="entry name" value="Penicillin binding protein dimerisation domain"/>
    <property type="match status" value="1"/>
</dbReference>
<comment type="caution">
    <text evidence="6">The sequence shown here is derived from an EMBL/GenBank/DDBJ whole genome shotgun (WGS) entry which is preliminary data.</text>
</comment>
<sequence length="725" mass="79622">MAKENWINKKSMRKRILVIIGISITLFIYLFIRLVYVMIIKGDNYKNQAVIQWNNNVTVGAKRGSILDREGNELAVSVDVYRVDVDLKSLRESLERENMKMTEVSSAVAGILGMEKDEVNKMMTAKLPNGDPVNNIILKRRIEKEIADKIQDYQKKNGLIGFIISPDTKRYYTNNNFASHVLGHTNSDGEGLTGVELYYNKYLSGVPGIKIDELDAFDENIPYETVDYTQPVDGRDVILTLDENIQLFTEKAAQKALDDNSAKAVSIIVMNPNTGEILGMSNKPDYNPNAPWDGDLNSEELQQLWRNRAVNDAFEPGSIFKVITSIAALETGTAHAGDVFQCNGSLTIDNETIHCWDRNGHGPLTFEQIMEQSCNVGFMELGAKMGKETLYKYIEQFGFGKKTGIDLPGEAIGIVKTPEQISNVDLATISFGQTNTVTIMQFMQAFNSIVNGGKLITPHVMKEIAHYDESGNKIVDQNYKATVTDNGVKKESLDEIKKQLESTVEANGGTSAYVKEYKTGGKTGTAEKAGNGGYAAGKYVSSYVGMMPVDDPQVTILISVDEPDSSAYYASQTAAPIGKMLFEELGNYLALNPSYSSNKAGTGKDVIVPEGRGLKQSEGIDLIKASGLNYKLDGEGEYITDILPKPGHTLSEGTEIIVKLGKLNNVDKMVEVPNLANYSETETNEILNKLGLKGEFEGTGIVKSQNIAKGKVVNKGTVIKCTLEK</sequence>
<dbReference type="InterPro" id="IPR012338">
    <property type="entry name" value="Beta-lactam/transpept-like"/>
</dbReference>
<dbReference type="InterPro" id="IPR005543">
    <property type="entry name" value="PASTA_dom"/>
</dbReference>
<dbReference type="Gene3D" id="3.40.710.10">
    <property type="entry name" value="DD-peptidase/beta-lactamase superfamily"/>
    <property type="match status" value="1"/>
</dbReference>
<dbReference type="Pfam" id="PF03793">
    <property type="entry name" value="PASTA"/>
    <property type="match status" value="1"/>
</dbReference>
<proteinExistence type="inferred from homology"/>
<name>A0A6M0H069_9CLOT</name>
<dbReference type="GO" id="GO:0071555">
    <property type="term" value="P:cell wall organization"/>
    <property type="evidence" value="ECO:0007669"/>
    <property type="project" value="TreeGrafter"/>
</dbReference>
<evidence type="ECO:0000256" key="4">
    <source>
        <dbReference type="SAM" id="Phobius"/>
    </source>
</evidence>
<feature type="domain" description="PASTA" evidence="5">
    <location>
        <begin position="603"/>
        <end position="662"/>
    </location>
</feature>
<evidence type="ECO:0000259" key="5">
    <source>
        <dbReference type="PROSITE" id="PS51178"/>
    </source>
</evidence>
<dbReference type="SMART" id="SM00740">
    <property type="entry name" value="PASTA"/>
    <property type="match status" value="2"/>
</dbReference>
<accession>A0A6M0H069</accession>
<dbReference type="GO" id="GO:0005886">
    <property type="term" value="C:plasma membrane"/>
    <property type="evidence" value="ECO:0007669"/>
    <property type="project" value="TreeGrafter"/>
</dbReference>
<keyword evidence="4" id="KW-0812">Transmembrane</keyword>
<dbReference type="NCBIfam" id="TIGR02214">
    <property type="entry name" value="spoVD_pbp"/>
    <property type="match status" value="1"/>
</dbReference>
<evidence type="ECO:0000256" key="1">
    <source>
        <dbReference type="ARBA" id="ARBA00004370"/>
    </source>
</evidence>
<dbReference type="AlphaFoldDB" id="A0A6M0H069"/>
<dbReference type="GO" id="GO:0008658">
    <property type="term" value="F:penicillin binding"/>
    <property type="evidence" value="ECO:0007669"/>
    <property type="project" value="InterPro"/>
</dbReference>
<keyword evidence="4" id="KW-1133">Transmembrane helix</keyword>
<evidence type="ECO:0000313" key="7">
    <source>
        <dbReference type="Proteomes" id="UP000481872"/>
    </source>
</evidence>
<dbReference type="SUPFAM" id="SSF56601">
    <property type="entry name" value="beta-lactamase/transpeptidase-like"/>
    <property type="match status" value="1"/>
</dbReference>
<dbReference type="InterPro" id="IPR001460">
    <property type="entry name" value="PCN-bd_Tpept"/>
</dbReference>
<dbReference type="PROSITE" id="PS51178">
    <property type="entry name" value="PASTA"/>
    <property type="match status" value="2"/>
</dbReference>
<dbReference type="Gene3D" id="3.90.1310.10">
    <property type="entry name" value="Penicillin-binding protein 2a (Domain 2)"/>
    <property type="match status" value="1"/>
</dbReference>
<dbReference type="InterPro" id="IPR050515">
    <property type="entry name" value="Beta-lactam/transpept"/>
</dbReference>
<keyword evidence="3 4" id="KW-0472">Membrane</keyword>
<dbReference type="CDD" id="cd06575">
    <property type="entry name" value="PASTA_Pbp2x-like_2"/>
    <property type="match status" value="1"/>
</dbReference>
<dbReference type="Pfam" id="PF00905">
    <property type="entry name" value="Transpeptidase"/>
    <property type="match status" value="1"/>
</dbReference>
<dbReference type="RefSeq" id="WP_061995662.1">
    <property type="nucleotide sequence ID" value="NZ_JAAGPU010000006.1"/>
</dbReference>
<dbReference type="InterPro" id="IPR005311">
    <property type="entry name" value="PBP_dimer"/>
</dbReference>
<reference evidence="6 7" key="1">
    <citation type="submission" date="2020-02" db="EMBL/GenBank/DDBJ databases">
        <title>Genome assembly of a novel Clostridium senegalense strain.</title>
        <authorList>
            <person name="Gupta T.B."/>
            <person name="Jauregui R."/>
            <person name="Maclean P."/>
            <person name="Nawarathana A."/>
            <person name="Brightwell G."/>
        </authorList>
    </citation>
    <scope>NUCLEOTIDE SEQUENCE [LARGE SCALE GENOMIC DNA]</scope>
    <source>
        <strain evidence="6 7">AGRFS4</strain>
    </source>
</reference>
<comment type="similarity">
    <text evidence="2">Belongs to the transpeptidase family.</text>
</comment>
<comment type="subcellular location">
    <subcellularLocation>
        <location evidence="1">Membrane</location>
    </subcellularLocation>
</comment>
<feature type="domain" description="PASTA" evidence="5">
    <location>
        <begin position="665"/>
        <end position="725"/>
    </location>
</feature>
<gene>
    <name evidence="6" type="ORF">G3M99_04810</name>
</gene>
<organism evidence="6 7">
    <name type="scientific">Clostridium senegalense</name>
    <dbReference type="NCBI Taxonomy" id="1465809"/>
    <lineage>
        <taxon>Bacteria</taxon>
        <taxon>Bacillati</taxon>
        <taxon>Bacillota</taxon>
        <taxon>Clostridia</taxon>
        <taxon>Eubacteriales</taxon>
        <taxon>Clostridiaceae</taxon>
        <taxon>Clostridium</taxon>
    </lineage>
</organism>
<dbReference type="EMBL" id="JAAGPU010000006">
    <property type="protein sequence ID" value="NEU04190.1"/>
    <property type="molecule type" value="Genomic_DNA"/>
</dbReference>
<dbReference type="Pfam" id="PF03717">
    <property type="entry name" value="PBP_dimer"/>
    <property type="match status" value="1"/>
</dbReference>
<protein>
    <submittedName>
        <fullName evidence="6">Stage V sporulation protein D</fullName>
    </submittedName>
</protein>
<evidence type="ECO:0000256" key="3">
    <source>
        <dbReference type="ARBA" id="ARBA00023136"/>
    </source>
</evidence>
<feature type="transmembrane region" description="Helical" evidence="4">
    <location>
        <begin position="16"/>
        <end position="39"/>
    </location>
</feature>
<evidence type="ECO:0000313" key="6">
    <source>
        <dbReference type="EMBL" id="NEU04190.1"/>
    </source>
</evidence>
<dbReference type="Proteomes" id="UP000481872">
    <property type="component" value="Unassembled WGS sequence"/>
</dbReference>
<dbReference type="PANTHER" id="PTHR30627">
    <property type="entry name" value="PEPTIDOGLYCAN D,D-TRANSPEPTIDASE"/>
    <property type="match status" value="1"/>
</dbReference>
<evidence type="ECO:0000256" key="2">
    <source>
        <dbReference type="ARBA" id="ARBA00007171"/>
    </source>
</evidence>
<dbReference type="InterPro" id="IPR036138">
    <property type="entry name" value="PBP_dimer_sf"/>
</dbReference>
<keyword evidence="7" id="KW-1185">Reference proteome</keyword>
<dbReference type="InterPro" id="IPR011927">
    <property type="entry name" value="SpoVD_pbp"/>
</dbReference>
<dbReference type="Gene3D" id="3.30.450.330">
    <property type="match status" value="1"/>
</dbReference>
<dbReference type="SUPFAM" id="SSF54184">
    <property type="entry name" value="Penicillin-binding protein 2x (pbp-2x), c-terminal domain"/>
    <property type="match status" value="2"/>
</dbReference>